<dbReference type="SUPFAM" id="SSF51735">
    <property type="entry name" value="NAD(P)-binding Rossmann-fold domains"/>
    <property type="match status" value="1"/>
</dbReference>
<feature type="domain" description="NmrA-like" evidence="1">
    <location>
        <begin position="3"/>
        <end position="281"/>
    </location>
</feature>
<sequence length="295" mass="31765">MHIVLGATGSVGGTVATQLVTKGEAVVGITHSKEKAASLKEKGINAAVADAKDLTALRTAFRGGTSLFAITPETGQEEDVLAETQQILDNYKDAVQHAGIEKIVGISSVGAQIEKGTGNLLMSNMLEHAFEDLSITQIFIRPAYYFSNWLPYLEVAKEKGVLPSFFPADFSIPMIAPTDVGEFAAKVLTGDGHKSTVYEIEGPRPYTPQDVANVFGKLLNKPVKVQVIPKAEWGKTLEGLHFSPDGIKNFIEMTEAVIDGRVKAERNGIEQVKGNTTLEAYIKNEIAEKEAHALA</sequence>
<dbReference type="RefSeq" id="WP_089912520.1">
    <property type="nucleotide sequence ID" value="NZ_FOBB01000003.1"/>
</dbReference>
<evidence type="ECO:0000313" key="3">
    <source>
        <dbReference type="Proteomes" id="UP000198984"/>
    </source>
</evidence>
<gene>
    <name evidence="2" type="ORF">SAMN04488505_103185</name>
</gene>
<dbReference type="InterPro" id="IPR036291">
    <property type="entry name" value="NAD(P)-bd_dom_sf"/>
</dbReference>
<dbReference type="InterPro" id="IPR051604">
    <property type="entry name" value="Ergot_Alk_Oxidoreductase"/>
</dbReference>
<dbReference type="Gene3D" id="3.90.25.10">
    <property type="entry name" value="UDP-galactose 4-epimerase, domain 1"/>
    <property type="match status" value="1"/>
</dbReference>
<proteinExistence type="predicted"/>
<name>A0A1H7V1V1_9BACT</name>
<organism evidence="2 3">
    <name type="scientific">Chitinophaga rupis</name>
    <dbReference type="NCBI Taxonomy" id="573321"/>
    <lineage>
        <taxon>Bacteria</taxon>
        <taxon>Pseudomonadati</taxon>
        <taxon>Bacteroidota</taxon>
        <taxon>Chitinophagia</taxon>
        <taxon>Chitinophagales</taxon>
        <taxon>Chitinophagaceae</taxon>
        <taxon>Chitinophaga</taxon>
    </lineage>
</organism>
<dbReference type="AlphaFoldDB" id="A0A1H7V1V1"/>
<dbReference type="OrthoDB" id="112777at2"/>
<dbReference type="Proteomes" id="UP000198984">
    <property type="component" value="Unassembled WGS sequence"/>
</dbReference>
<dbReference type="InterPro" id="IPR008030">
    <property type="entry name" value="NmrA-like"/>
</dbReference>
<dbReference type="STRING" id="573321.SAMN04488505_103185"/>
<dbReference type="PANTHER" id="PTHR43162:SF1">
    <property type="entry name" value="PRESTALK A DIFFERENTIATION PROTEIN A"/>
    <property type="match status" value="1"/>
</dbReference>
<protein>
    <submittedName>
        <fullName evidence="2">Uncharacterized conserved protein YbjT, contains NAD(P)-binding and DUF2867 domains</fullName>
    </submittedName>
</protein>
<keyword evidence="3" id="KW-1185">Reference proteome</keyword>
<evidence type="ECO:0000259" key="1">
    <source>
        <dbReference type="Pfam" id="PF05368"/>
    </source>
</evidence>
<reference evidence="2 3" key="1">
    <citation type="submission" date="2016-10" db="EMBL/GenBank/DDBJ databases">
        <authorList>
            <person name="de Groot N.N."/>
        </authorList>
    </citation>
    <scope>NUCLEOTIDE SEQUENCE [LARGE SCALE GENOMIC DNA]</scope>
    <source>
        <strain evidence="2 3">DSM 21039</strain>
    </source>
</reference>
<accession>A0A1H7V1V1</accession>
<dbReference type="PANTHER" id="PTHR43162">
    <property type="match status" value="1"/>
</dbReference>
<evidence type="ECO:0000313" key="2">
    <source>
        <dbReference type="EMBL" id="SEM03116.1"/>
    </source>
</evidence>
<dbReference type="Pfam" id="PF05368">
    <property type="entry name" value="NmrA"/>
    <property type="match status" value="1"/>
</dbReference>
<dbReference type="EMBL" id="FOBB01000003">
    <property type="protein sequence ID" value="SEM03116.1"/>
    <property type="molecule type" value="Genomic_DNA"/>
</dbReference>
<dbReference type="Gene3D" id="3.40.50.720">
    <property type="entry name" value="NAD(P)-binding Rossmann-like Domain"/>
    <property type="match status" value="1"/>
</dbReference>